<dbReference type="InterPro" id="IPR016163">
    <property type="entry name" value="Ald_DH_C"/>
</dbReference>
<dbReference type="Gene3D" id="3.40.605.10">
    <property type="entry name" value="Aldehyde Dehydrogenase, Chain A, domain 1"/>
    <property type="match status" value="2"/>
</dbReference>
<dbReference type="InterPro" id="IPR015590">
    <property type="entry name" value="Aldehyde_DH_dom"/>
</dbReference>
<keyword evidence="8" id="KW-1185">Reference proteome</keyword>
<gene>
    <name evidence="7" type="ORF">OM960_08445</name>
</gene>
<dbReference type="PANTHER" id="PTHR11699">
    <property type="entry name" value="ALDEHYDE DEHYDROGENASE-RELATED"/>
    <property type="match status" value="1"/>
</dbReference>
<dbReference type="Pfam" id="PF00171">
    <property type="entry name" value="Aldedh"/>
    <property type="match status" value="2"/>
</dbReference>
<dbReference type="PIRSF" id="PIRSF036490">
    <property type="entry name" value="Aldedh_dupl"/>
    <property type="match status" value="1"/>
</dbReference>
<keyword evidence="1 4" id="KW-0560">Oxidoreductase</keyword>
<dbReference type="SUPFAM" id="SSF53720">
    <property type="entry name" value="ALDH-like"/>
    <property type="match status" value="2"/>
</dbReference>
<evidence type="ECO:0000259" key="6">
    <source>
        <dbReference type="Pfam" id="PF00171"/>
    </source>
</evidence>
<dbReference type="InterPro" id="IPR016161">
    <property type="entry name" value="Ald_DH/histidinol_DH"/>
</dbReference>
<dbReference type="Gene3D" id="3.40.309.10">
    <property type="entry name" value="Aldehyde Dehydrogenase, Chain A, domain 2"/>
    <property type="match status" value="1"/>
</dbReference>
<evidence type="ECO:0000256" key="5">
    <source>
        <dbReference type="SAM" id="MobiDB-lite"/>
    </source>
</evidence>
<dbReference type="InterPro" id="IPR011408">
    <property type="entry name" value="Aldehyde_DH"/>
</dbReference>
<dbReference type="Proteomes" id="UP001207582">
    <property type="component" value="Unassembled WGS sequence"/>
</dbReference>
<organism evidence="7 8">
    <name type="scientific">Defluviimonas salinarum</name>
    <dbReference type="NCBI Taxonomy" id="2992147"/>
    <lineage>
        <taxon>Bacteria</taxon>
        <taxon>Pseudomonadati</taxon>
        <taxon>Pseudomonadota</taxon>
        <taxon>Alphaproteobacteria</taxon>
        <taxon>Rhodobacterales</taxon>
        <taxon>Paracoccaceae</taxon>
        <taxon>Albidovulum</taxon>
    </lineage>
</organism>
<evidence type="ECO:0000256" key="1">
    <source>
        <dbReference type="ARBA" id="ARBA00023002"/>
    </source>
</evidence>
<sequence>MPTVTEILETMDYGPAPEASGEVMGWLKARGTFGHYIDGAFTKPAKTFPSADPATGAELAKVAQGSEKDVAAAVKAARAALPGWSKLPGHERAKWLYAIARHVQKRERFLSVLETLDNGKPIRESRDIDIPLVARHFYHHAGWAEMLEEEFPGAVPVGVCGQIIPWNFPLLMLAWKIAPALAAGNTVVLKPAEYTPLTALAFAEICAEIGLPKGVVNIVTGDGETGAALVGAEVDKVAFTGSTEVGRAIRKATAGTGKKLTLELGGKSPFVVFADADLDGAVEGVVDAIWFNQGQVCCAGSRILVQEGIAETFVTRLRARLAKLRTGDPLDKSTDIGAIVDPVQLARIRDIVAKGEAEGAVLHQAEGQLPATGCFFAPGFMTNVAPANIVSEVEIFGPVATLTTFRTPDEAVELANNTRYGLAASIWSENINLALDIAAKVKAGVVWVNATNIFDAGAGFGGYRESGFGREGGREGMREYLSGPVPRAKPETAPARLDAAPVPGAPSTGTAPIDRTAKLYIGGAQKRPDGGYSYAVTGKSGQIGLAGLGNRKDIRNAVEAAHKAGGWGRATGHNRAQVLYYLAENLAAREAEFTRRLKSAGTPKPAEEVAASIRRAFYYAAQADKFDGAVHATKSAHVTLAMPEPFGVIGIACPNDAPLLGFLSLVLPAIAMGNRVVAIPAQAMPLAATDLYQVFDTSDLPGGVVNIVTGARDELAKTLAGHDDVAAMWYCGSEDGARMVEAESAGNLKLTWCPPNRDWSGPGGQGRDFLLRATQVKNIWVPYGE</sequence>
<evidence type="ECO:0000313" key="8">
    <source>
        <dbReference type="Proteomes" id="UP001207582"/>
    </source>
</evidence>
<protein>
    <submittedName>
        <fullName evidence="7">Aldehyde dehydrogenase family protein</fullName>
    </submittedName>
</protein>
<comment type="similarity">
    <text evidence="2 4">Belongs to the aldehyde dehydrogenase family.</text>
</comment>
<name>A0ABT3J1R5_9RHOB</name>
<feature type="region of interest" description="Disordered" evidence="5">
    <location>
        <begin position="484"/>
        <end position="509"/>
    </location>
</feature>
<dbReference type="EMBL" id="JAPDOG010000006">
    <property type="protein sequence ID" value="MCW3781619.1"/>
    <property type="molecule type" value="Genomic_DNA"/>
</dbReference>
<evidence type="ECO:0000256" key="2">
    <source>
        <dbReference type="PIRNR" id="PIRNR036490"/>
    </source>
</evidence>
<dbReference type="InterPro" id="IPR029510">
    <property type="entry name" value="Ald_DH_CS_GLU"/>
</dbReference>
<dbReference type="RefSeq" id="WP_264771662.1">
    <property type="nucleotide sequence ID" value="NZ_JAPDOG010000006.1"/>
</dbReference>
<comment type="caution">
    <text evidence="7">The sequence shown here is derived from an EMBL/GenBank/DDBJ whole genome shotgun (WGS) entry which is preliminary data.</text>
</comment>
<feature type="domain" description="Aldehyde dehydrogenase" evidence="6">
    <location>
        <begin position="46"/>
        <end position="481"/>
    </location>
</feature>
<dbReference type="PROSITE" id="PS00687">
    <property type="entry name" value="ALDEHYDE_DEHYDR_GLU"/>
    <property type="match status" value="1"/>
</dbReference>
<evidence type="ECO:0000256" key="4">
    <source>
        <dbReference type="RuleBase" id="RU003345"/>
    </source>
</evidence>
<proteinExistence type="inferred from homology"/>
<feature type="domain" description="Aldehyde dehydrogenase" evidence="6">
    <location>
        <begin position="546"/>
        <end position="749"/>
    </location>
</feature>
<evidence type="ECO:0000256" key="3">
    <source>
        <dbReference type="PROSITE-ProRule" id="PRU10007"/>
    </source>
</evidence>
<accession>A0ABT3J1R5</accession>
<evidence type="ECO:0000313" key="7">
    <source>
        <dbReference type="EMBL" id="MCW3781619.1"/>
    </source>
</evidence>
<reference evidence="7 8" key="1">
    <citation type="submission" date="2022-10" db="EMBL/GenBank/DDBJ databases">
        <title>Defluviimonas sp. CAU 1641 isolated from mud.</title>
        <authorList>
            <person name="Kim W."/>
        </authorList>
    </citation>
    <scope>NUCLEOTIDE SEQUENCE [LARGE SCALE GENOMIC DNA]</scope>
    <source>
        <strain evidence="7 8">CAU 1641</strain>
    </source>
</reference>
<feature type="active site" evidence="3">
    <location>
        <position position="263"/>
    </location>
</feature>
<dbReference type="InterPro" id="IPR016162">
    <property type="entry name" value="Ald_DH_N"/>
</dbReference>